<name>A0A9D1J0E3_9FIRM</name>
<feature type="domain" description="CtsR N-terminal HTH" evidence="1">
    <location>
        <begin position="2"/>
        <end position="72"/>
    </location>
</feature>
<dbReference type="Proteomes" id="UP000886785">
    <property type="component" value="Unassembled WGS sequence"/>
</dbReference>
<accession>A0A9D1J0E3</accession>
<feature type="domain" description="CtsR C-terminal dimerization" evidence="2">
    <location>
        <begin position="79"/>
        <end position="146"/>
    </location>
</feature>
<dbReference type="EMBL" id="DVHF01000033">
    <property type="protein sequence ID" value="HIR56511.1"/>
    <property type="molecule type" value="Genomic_DNA"/>
</dbReference>
<evidence type="ECO:0000313" key="3">
    <source>
        <dbReference type="EMBL" id="HIR56511.1"/>
    </source>
</evidence>
<dbReference type="InterPro" id="IPR041902">
    <property type="entry name" value="CtsR_N_sf"/>
</dbReference>
<dbReference type="Pfam" id="PF05848">
    <property type="entry name" value="CtsR"/>
    <property type="match status" value="1"/>
</dbReference>
<protein>
    <submittedName>
        <fullName evidence="3">CtsR family transcriptional regulator</fullName>
    </submittedName>
</protein>
<organism evidence="3 4">
    <name type="scientific">Candidatus Gallacutalibacter pullicola</name>
    <dbReference type="NCBI Taxonomy" id="2840830"/>
    <lineage>
        <taxon>Bacteria</taxon>
        <taxon>Bacillati</taxon>
        <taxon>Bacillota</taxon>
        <taxon>Clostridia</taxon>
        <taxon>Eubacteriales</taxon>
        <taxon>Candidatus Gallacutalibacter</taxon>
    </lineage>
</organism>
<dbReference type="Gene3D" id="3.30.56.130">
    <property type="entry name" value="Transcriptional regulator CtsR, winged HTH domain"/>
    <property type="match status" value="1"/>
</dbReference>
<dbReference type="AlphaFoldDB" id="A0A9D1J0E3"/>
<dbReference type="Gene3D" id="1.10.1200.150">
    <property type="entry name" value="Transcriptional regulator CtsR, C-terminal domain"/>
    <property type="match status" value="1"/>
</dbReference>
<reference evidence="3" key="1">
    <citation type="submission" date="2020-10" db="EMBL/GenBank/DDBJ databases">
        <authorList>
            <person name="Gilroy R."/>
        </authorList>
    </citation>
    <scope>NUCLEOTIDE SEQUENCE</scope>
    <source>
        <strain evidence="3">ChiSjej1B19-7085</strain>
    </source>
</reference>
<evidence type="ECO:0000313" key="4">
    <source>
        <dbReference type="Proteomes" id="UP000886785"/>
    </source>
</evidence>
<sequence>MKISDSVANYILQLLKEENGRAEIQRNELASILGCVPSQISYVITSRFTPEQGYIVESRRGGGGYIRITRVKTDKSSAVMHTINSIGNSLDSATAHAMLSNLAQQEIIPVKAAQLIAAAVSGRSFASIPQENRDALRAAIFKNMLTALLS</sequence>
<dbReference type="InterPro" id="IPR041473">
    <property type="entry name" value="CtsR_C"/>
</dbReference>
<evidence type="ECO:0000259" key="2">
    <source>
        <dbReference type="Pfam" id="PF17727"/>
    </source>
</evidence>
<dbReference type="InterPro" id="IPR040465">
    <property type="entry name" value="CtsR_N"/>
</dbReference>
<dbReference type="Pfam" id="PF17727">
    <property type="entry name" value="CtsR_C"/>
    <property type="match status" value="1"/>
</dbReference>
<gene>
    <name evidence="3" type="ORF">IAA54_02500</name>
</gene>
<dbReference type="InterPro" id="IPR041908">
    <property type="entry name" value="CtsR_C_sf"/>
</dbReference>
<evidence type="ECO:0000259" key="1">
    <source>
        <dbReference type="Pfam" id="PF05848"/>
    </source>
</evidence>
<reference evidence="3" key="2">
    <citation type="journal article" date="2021" name="PeerJ">
        <title>Extensive microbial diversity within the chicken gut microbiome revealed by metagenomics and culture.</title>
        <authorList>
            <person name="Gilroy R."/>
            <person name="Ravi A."/>
            <person name="Getino M."/>
            <person name="Pursley I."/>
            <person name="Horton D.L."/>
            <person name="Alikhan N.F."/>
            <person name="Baker D."/>
            <person name="Gharbi K."/>
            <person name="Hall N."/>
            <person name="Watson M."/>
            <person name="Adriaenssens E.M."/>
            <person name="Foster-Nyarko E."/>
            <person name="Jarju S."/>
            <person name="Secka A."/>
            <person name="Antonio M."/>
            <person name="Oren A."/>
            <person name="Chaudhuri R.R."/>
            <person name="La Ragione R."/>
            <person name="Hildebrand F."/>
            <person name="Pallen M.J."/>
        </authorList>
    </citation>
    <scope>NUCLEOTIDE SEQUENCE</scope>
    <source>
        <strain evidence="3">ChiSjej1B19-7085</strain>
    </source>
</reference>
<comment type="caution">
    <text evidence="3">The sequence shown here is derived from an EMBL/GenBank/DDBJ whole genome shotgun (WGS) entry which is preliminary data.</text>
</comment>
<proteinExistence type="predicted"/>